<comment type="caution">
    <text evidence="2">The sequence shown here is derived from an EMBL/GenBank/DDBJ whole genome shotgun (WGS) entry which is preliminary data.</text>
</comment>
<feature type="chain" id="PRO_5046855831" evidence="1">
    <location>
        <begin position="28"/>
        <end position="231"/>
    </location>
</feature>
<organism evidence="2 3">
    <name type="scientific">Paenibacillus gallinarum</name>
    <dbReference type="NCBI Taxonomy" id="2762232"/>
    <lineage>
        <taxon>Bacteria</taxon>
        <taxon>Bacillati</taxon>
        <taxon>Bacillota</taxon>
        <taxon>Bacilli</taxon>
        <taxon>Bacillales</taxon>
        <taxon>Paenibacillaceae</taxon>
        <taxon>Paenibacillus</taxon>
    </lineage>
</organism>
<keyword evidence="1" id="KW-0732">Signal</keyword>
<protein>
    <submittedName>
        <fullName evidence="2">Uncharacterized protein</fullName>
    </submittedName>
</protein>
<dbReference type="EMBL" id="JACSQL010000011">
    <property type="protein sequence ID" value="MBD7970341.1"/>
    <property type="molecule type" value="Genomic_DNA"/>
</dbReference>
<dbReference type="Proteomes" id="UP000608071">
    <property type="component" value="Unassembled WGS sequence"/>
</dbReference>
<evidence type="ECO:0000256" key="1">
    <source>
        <dbReference type="SAM" id="SignalP"/>
    </source>
</evidence>
<evidence type="ECO:0000313" key="3">
    <source>
        <dbReference type="Proteomes" id="UP000608071"/>
    </source>
</evidence>
<reference evidence="2 3" key="1">
    <citation type="submission" date="2020-08" db="EMBL/GenBank/DDBJ databases">
        <title>A Genomic Blueprint of the Chicken Gut Microbiome.</title>
        <authorList>
            <person name="Gilroy R."/>
            <person name="Ravi A."/>
            <person name="Getino M."/>
            <person name="Pursley I."/>
            <person name="Horton D.L."/>
            <person name="Alikhan N.-F."/>
            <person name="Baker D."/>
            <person name="Gharbi K."/>
            <person name="Hall N."/>
            <person name="Watson M."/>
            <person name="Adriaenssens E.M."/>
            <person name="Foster-Nyarko E."/>
            <person name="Jarju S."/>
            <person name="Secka A."/>
            <person name="Antonio M."/>
            <person name="Oren A."/>
            <person name="Chaudhuri R."/>
            <person name="La Ragione R.M."/>
            <person name="Hildebrand F."/>
            <person name="Pallen M.J."/>
        </authorList>
    </citation>
    <scope>NUCLEOTIDE SEQUENCE [LARGE SCALE GENOMIC DNA]</scope>
    <source>
        <strain evidence="2 3">Sa2BVA9</strain>
    </source>
</reference>
<name>A0ABR8T3L1_9BACL</name>
<sequence length="231" mass="24879">MKNLTKVAKVLTTAALFTGLIAGSAYADSGSTKEVTNNSPLISVESLNNNSELKKIGKSFTLDEIPTIENVNIALTELNVSSENPYQKIDLGNGFYVEAGGGITTPTNSNETANSRTIQNKTASGYFSVNVAGVKLYDINVSASYTYDDSTTKIKTVQNPISASASGFFGWTGEITNKLAYKIDDTAYDLVADAKYKYIKLIGDVSGHIEVRFTATGNWYMHDTYIGDVDA</sequence>
<proteinExistence type="predicted"/>
<accession>A0ABR8T3L1</accession>
<gene>
    <name evidence="2" type="ORF">H9647_19935</name>
</gene>
<keyword evidence="3" id="KW-1185">Reference proteome</keyword>
<evidence type="ECO:0000313" key="2">
    <source>
        <dbReference type="EMBL" id="MBD7970341.1"/>
    </source>
</evidence>
<feature type="signal peptide" evidence="1">
    <location>
        <begin position="1"/>
        <end position="27"/>
    </location>
</feature>
<dbReference type="RefSeq" id="WP_191803328.1">
    <property type="nucleotide sequence ID" value="NZ_JACSQL010000011.1"/>
</dbReference>